<name>A0A369JD06_HYPMA</name>
<sequence>MAEEGAKTAGGAAMQSIGGARGAGEVIGGGDSSLKDEEEGTVDPAEGQPSMPAGPSGAQRTRRRPAAARTVPKSTPATASTSTPTQVPPVTRRGPGNPTSTGVKK</sequence>
<protein>
    <submittedName>
        <fullName evidence="2">Uncharacterized protein</fullName>
    </submittedName>
</protein>
<reference evidence="2" key="1">
    <citation type="submission" date="2018-04" db="EMBL/GenBank/DDBJ databases">
        <title>Whole genome sequencing of Hypsizygus marmoreus.</title>
        <authorList>
            <person name="Choi I.-G."/>
            <person name="Min B."/>
            <person name="Kim J.-G."/>
            <person name="Kim S."/>
            <person name="Oh Y.-L."/>
            <person name="Kong W.-S."/>
            <person name="Park H."/>
            <person name="Jeong J."/>
            <person name="Song E.-S."/>
        </authorList>
    </citation>
    <scope>NUCLEOTIDE SEQUENCE [LARGE SCALE GENOMIC DNA]</scope>
    <source>
        <strain evidence="2">51987-8</strain>
    </source>
</reference>
<dbReference type="InParanoid" id="A0A369JD06"/>
<evidence type="ECO:0000313" key="2">
    <source>
        <dbReference type="EMBL" id="RDB19090.1"/>
    </source>
</evidence>
<keyword evidence="3" id="KW-1185">Reference proteome</keyword>
<comment type="caution">
    <text evidence="2">The sequence shown here is derived from an EMBL/GenBank/DDBJ whole genome shotgun (WGS) entry which is preliminary data.</text>
</comment>
<organism evidence="2 3">
    <name type="scientific">Hypsizygus marmoreus</name>
    <name type="common">White beech mushroom</name>
    <name type="synonym">Agaricus marmoreus</name>
    <dbReference type="NCBI Taxonomy" id="39966"/>
    <lineage>
        <taxon>Eukaryota</taxon>
        <taxon>Fungi</taxon>
        <taxon>Dikarya</taxon>
        <taxon>Basidiomycota</taxon>
        <taxon>Agaricomycotina</taxon>
        <taxon>Agaricomycetes</taxon>
        <taxon>Agaricomycetidae</taxon>
        <taxon>Agaricales</taxon>
        <taxon>Tricholomatineae</taxon>
        <taxon>Lyophyllaceae</taxon>
        <taxon>Hypsizygus</taxon>
    </lineage>
</organism>
<gene>
    <name evidence="2" type="ORF">Hypma_014354</name>
</gene>
<evidence type="ECO:0000256" key="1">
    <source>
        <dbReference type="SAM" id="MobiDB-lite"/>
    </source>
</evidence>
<dbReference type="EMBL" id="LUEZ02000085">
    <property type="protein sequence ID" value="RDB19090.1"/>
    <property type="molecule type" value="Genomic_DNA"/>
</dbReference>
<feature type="compositionally biased region" description="Gly residues" evidence="1">
    <location>
        <begin position="19"/>
        <end position="31"/>
    </location>
</feature>
<evidence type="ECO:0000313" key="3">
    <source>
        <dbReference type="Proteomes" id="UP000076154"/>
    </source>
</evidence>
<proteinExistence type="predicted"/>
<accession>A0A369JD06</accession>
<dbReference type="AlphaFoldDB" id="A0A369JD06"/>
<feature type="compositionally biased region" description="Low complexity" evidence="1">
    <location>
        <begin position="67"/>
        <end position="91"/>
    </location>
</feature>
<feature type="region of interest" description="Disordered" evidence="1">
    <location>
        <begin position="1"/>
        <end position="105"/>
    </location>
</feature>
<dbReference type="Proteomes" id="UP000076154">
    <property type="component" value="Unassembled WGS sequence"/>
</dbReference>